<evidence type="ECO:0000313" key="3">
    <source>
        <dbReference type="Proteomes" id="UP001300692"/>
    </source>
</evidence>
<sequence length="238" mass="26943">MSDLQEEKAKLEIEKLKVELELLEAQKPEKEPQAPKRSIAVWAQNSSKVILTLVSVIGGIWGLVIPINELVQQRQQEMEFRLDGVVLKAMGQLSTGDESEKNQAILTLNYYGKDAIPILLFSLEEEGRKGGDPEFVEILIQTIADIYYNLEESKLRERVLNRILKGFLQVSSIELSKEDADDANIDAVTYYLLLIETLKLVDADEKLKVSEALEDFIHVCDETEDYAFISQRAANITK</sequence>
<dbReference type="EMBL" id="JAOYOD010000001">
    <property type="protein sequence ID" value="MCV9386745.1"/>
    <property type="molecule type" value="Genomic_DNA"/>
</dbReference>
<keyword evidence="1" id="KW-1133">Transmembrane helix</keyword>
<comment type="caution">
    <text evidence="2">The sequence shown here is derived from an EMBL/GenBank/DDBJ whole genome shotgun (WGS) entry which is preliminary data.</text>
</comment>
<feature type="transmembrane region" description="Helical" evidence="1">
    <location>
        <begin position="49"/>
        <end position="71"/>
    </location>
</feature>
<keyword evidence="3" id="KW-1185">Reference proteome</keyword>
<protein>
    <submittedName>
        <fullName evidence="2">Uncharacterized protein</fullName>
    </submittedName>
</protein>
<gene>
    <name evidence="2" type="ORF">N7U62_08730</name>
</gene>
<dbReference type="RefSeq" id="WP_264137580.1">
    <property type="nucleotide sequence ID" value="NZ_JAOYOD010000001.1"/>
</dbReference>
<keyword evidence="1" id="KW-0812">Transmembrane</keyword>
<reference evidence="2 3" key="1">
    <citation type="submission" date="2022-10" db="EMBL/GenBank/DDBJ databases">
        <title>Comparative genomics and taxonomic characterization of three novel marine species of genus Reichenbachiella exhibiting antioxidant and polysaccharide degradation activities.</title>
        <authorList>
            <person name="Muhammad N."/>
            <person name="Lee Y.-J."/>
            <person name="Ko J."/>
            <person name="Kim S.-G."/>
        </authorList>
    </citation>
    <scope>NUCLEOTIDE SEQUENCE [LARGE SCALE GENOMIC DNA]</scope>
    <source>
        <strain evidence="2 3">ABR2-5</strain>
    </source>
</reference>
<evidence type="ECO:0000256" key="1">
    <source>
        <dbReference type="SAM" id="Phobius"/>
    </source>
</evidence>
<evidence type="ECO:0000313" key="2">
    <source>
        <dbReference type="EMBL" id="MCV9386745.1"/>
    </source>
</evidence>
<proteinExistence type="predicted"/>
<organism evidence="2 3">
    <name type="scientific">Reichenbachiella ulvae</name>
    <dbReference type="NCBI Taxonomy" id="2980104"/>
    <lineage>
        <taxon>Bacteria</taxon>
        <taxon>Pseudomonadati</taxon>
        <taxon>Bacteroidota</taxon>
        <taxon>Cytophagia</taxon>
        <taxon>Cytophagales</taxon>
        <taxon>Reichenbachiellaceae</taxon>
        <taxon>Reichenbachiella</taxon>
    </lineage>
</organism>
<accession>A0ABT3CTE3</accession>
<keyword evidence="1" id="KW-0472">Membrane</keyword>
<dbReference type="Proteomes" id="UP001300692">
    <property type="component" value="Unassembled WGS sequence"/>
</dbReference>
<name>A0ABT3CTE3_9BACT</name>